<dbReference type="PANTHER" id="PTHR35089:SF1">
    <property type="entry name" value="CHAPERONE PROTEIN SKP"/>
    <property type="match status" value="1"/>
</dbReference>
<accession>A0ABT8LIS1</accession>
<dbReference type="InterPro" id="IPR005632">
    <property type="entry name" value="Chaperone_Skp"/>
</dbReference>
<comment type="similarity">
    <text evidence="1">Belongs to the Skp family.</text>
</comment>
<dbReference type="EMBL" id="JAUJEB010000008">
    <property type="protein sequence ID" value="MDN5216168.1"/>
    <property type="molecule type" value="Genomic_DNA"/>
</dbReference>
<name>A0ABT8LIS1_9BACT</name>
<proteinExistence type="inferred from homology"/>
<comment type="caution">
    <text evidence="3">The sequence shown here is derived from an EMBL/GenBank/DDBJ whole genome shotgun (WGS) entry which is preliminary data.</text>
</comment>
<organism evidence="3 4">
    <name type="scientific">Agaribacillus aureus</name>
    <dbReference type="NCBI Taxonomy" id="3051825"/>
    <lineage>
        <taxon>Bacteria</taxon>
        <taxon>Pseudomonadati</taxon>
        <taxon>Bacteroidota</taxon>
        <taxon>Cytophagia</taxon>
        <taxon>Cytophagales</taxon>
        <taxon>Splendidivirgaceae</taxon>
        <taxon>Agaribacillus</taxon>
    </lineage>
</organism>
<dbReference type="Pfam" id="PF03938">
    <property type="entry name" value="OmpH"/>
    <property type="match status" value="1"/>
</dbReference>
<dbReference type="Gene3D" id="3.30.910.20">
    <property type="entry name" value="Skp domain"/>
    <property type="match status" value="1"/>
</dbReference>
<gene>
    <name evidence="3" type="ORF">QQ020_29140</name>
</gene>
<dbReference type="InterPro" id="IPR024930">
    <property type="entry name" value="Skp_dom_sf"/>
</dbReference>
<evidence type="ECO:0000256" key="2">
    <source>
        <dbReference type="ARBA" id="ARBA00022729"/>
    </source>
</evidence>
<evidence type="ECO:0000256" key="1">
    <source>
        <dbReference type="ARBA" id="ARBA00009091"/>
    </source>
</evidence>
<reference evidence="3" key="1">
    <citation type="submission" date="2023-06" db="EMBL/GenBank/DDBJ databases">
        <title>Genomic of Agaribacillus aureum.</title>
        <authorList>
            <person name="Wang G."/>
        </authorList>
    </citation>
    <scope>NUCLEOTIDE SEQUENCE</scope>
    <source>
        <strain evidence="3">BMA12</strain>
    </source>
</reference>
<evidence type="ECO:0000313" key="4">
    <source>
        <dbReference type="Proteomes" id="UP001172083"/>
    </source>
</evidence>
<sequence>MKIPFAGFFFIVFLGLSCHVQAQKKDLPKQNKWGYVDTDFILSKMPDYQKAQKEIALLSDSWTEELKIKYLEIDTLYNEFQEEAVLLSLEEKTKRMEEIKAREDSLSAYRKDVFGFEGQFFQKKKEILKTIQDRLFDAIEQVAKEYKLQTVFDKAGDQNIIYVNAIHDYSDYVLEKLGLGDPNDVVR</sequence>
<keyword evidence="4" id="KW-1185">Reference proteome</keyword>
<dbReference type="Proteomes" id="UP001172083">
    <property type="component" value="Unassembled WGS sequence"/>
</dbReference>
<dbReference type="SUPFAM" id="SSF111384">
    <property type="entry name" value="OmpH-like"/>
    <property type="match status" value="1"/>
</dbReference>
<keyword evidence="2" id="KW-0732">Signal</keyword>
<dbReference type="PROSITE" id="PS51257">
    <property type="entry name" value="PROKAR_LIPOPROTEIN"/>
    <property type="match status" value="1"/>
</dbReference>
<dbReference type="PANTHER" id="PTHR35089">
    <property type="entry name" value="CHAPERONE PROTEIN SKP"/>
    <property type="match status" value="1"/>
</dbReference>
<dbReference type="RefSeq" id="WP_346761506.1">
    <property type="nucleotide sequence ID" value="NZ_JAUJEB010000008.1"/>
</dbReference>
<evidence type="ECO:0000313" key="3">
    <source>
        <dbReference type="EMBL" id="MDN5216168.1"/>
    </source>
</evidence>
<dbReference type="SMART" id="SM00935">
    <property type="entry name" value="OmpH"/>
    <property type="match status" value="1"/>
</dbReference>
<protein>
    <submittedName>
        <fullName evidence="3">OmpH family outer membrane protein</fullName>
    </submittedName>
</protein>